<accession>A0A4V2UXT1</accession>
<dbReference type="InterPro" id="IPR040803">
    <property type="entry name" value="MfnD_preATP-grasp"/>
</dbReference>
<dbReference type="AlphaFoldDB" id="A0A4V2UXT1"/>
<dbReference type="Gene3D" id="3.30.470.20">
    <property type="entry name" value="ATP-grasp fold, B domain"/>
    <property type="match status" value="1"/>
</dbReference>
<keyword evidence="1" id="KW-0547">Nucleotide-binding</keyword>
<dbReference type="EMBL" id="SMAI01000006">
    <property type="protein sequence ID" value="TCT04718.1"/>
    <property type="molecule type" value="Genomic_DNA"/>
</dbReference>
<dbReference type="RefSeq" id="WP_132031487.1">
    <property type="nucleotide sequence ID" value="NZ_SMAI01000006.1"/>
</dbReference>
<evidence type="ECO:0000256" key="1">
    <source>
        <dbReference type="PROSITE-ProRule" id="PRU00409"/>
    </source>
</evidence>
<dbReference type="GO" id="GO:0046872">
    <property type="term" value="F:metal ion binding"/>
    <property type="evidence" value="ECO:0007669"/>
    <property type="project" value="InterPro"/>
</dbReference>
<dbReference type="Pfam" id="PF02655">
    <property type="entry name" value="ATP-grasp_3"/>
    <property type="match status" value="1"/>
</dbReference>
<dbReference type="InterPro" id="IPR024710">
    <property type="entry name" value="MfnD"/>
</dbReference>
<dbReference type="Gene3D" id="3.40.50.11770">
    <property type="match status" value="1"/>
</dbReference>
<dbReference type="Gene3D" id="2.30.36.100">
    <property type="match status" value="1"/>
</dbReference>
<dbReference type="InterPro" id="IPR003806">
    <property type="entry name" value="ATP-grasp_PylC-type"/>
</dbReference>
<name>A0A4V2UXT1_9HYPH</name>
<comment type="caution">
    <text evidence="3">The sequence shown here is derived from an EMBL/GenBank/DDBJ whole genome shotgun (WGS) entry which is preliminary data.</text>
</comment>
<dbReference type="InterPro" id="IPR011761">
    <property type="entry name" value="ATP-grasp"/>
</dbReference>
<dbReference type="SUPFAM" id="SSF56059">
    <property type="entry name" value="Glutathione synthetase ATP-binding domain-like"/>
    <property type="match status" value="1"/>
</dbReference>
<keyword evidence="3" id="KW-0436">Ligase</keyword>
<gene>
    <name evidence="3" type="ORF">EDC64_106150</name>
</gene>
<reference evidence="3 4" key="1">
    <citation type="submission" date="2019-03" db="EMBL/GenBank/DDBJ databases">
        <title>Genomic Encyclopedia of Type Strains, Phase IV (KMG-IV): sequencing the most valuable type-strain genomes for metagenomic binning, comparative biology and taxonomic classification.</title>
        <authorList>
            <person name="Goeker M."/>
        </authorList>
    </citation>
    <scope>NUCLEOTIDE SEQUENCE [LARGE SCALE GENOMIC DNA]</scope>
    <source>
        <strain evidence="3 4">DSM 9035</strain>
    </source>
</reference>
<sequence>MRVFVCEFLTSGGGAGKPLPEALLPEGTLMRDAMVADLEQLPGVTVALCHDDRLAPPTRESRPIAQDADPWAVWADLCATAQVVWPLAPETDGLLARLIALARASGARVIGSHPDAIAIASSKSRTAARLAAAGLPVIPTFPAGAGPLFDGPCVTKPDDGAGAVDTRIWPAGSLPPARPGFVVQPFVAGAPASLTVLCRPDGVTLLCANRQHLREAEGRLSLTGLTVGGIADPDGALARLAASVAAACPGLSGIVGIDLILTPEGPIVVEINPRVTTAYAGLHRALGVNPAAFLPELIRAGVPPAVPHLPRAVPVEISVR</sequence>
<feature type="domain" description="ATP-grasp" evidence="2">
    <location>
        <begin position="103"/>
        <end position="299"/>
    </location>
</feature>
<dbReference type="Proteomes" id="UP000294664">
    <property type="component" value="Unassembled WGS sequence"/>
</dbReference>
<dbReference type="PIRSF" id="PIRSF016766">
    <property type="entry name" value="UCP016766_ATPgrasp"/>
    <property type="match status" value="1"/>
</dbReference>
<dbReference type="Pfam" id="PF18301">
    <property type="entry name" value="preATP-grasp_3"/>
    <property type="match status" value="1"/>
</dbReference>
<keyword evidence="1" id="KW-0067">ATP-binding</keyword>
<proteinExistence type="predicted"/>
<dbReference type="OrthoDB" id="271331at2"/>
<dbReference type="GO" id="GO:0005524">
    <property type="term" value="F:ATP binding"/>
    <property type="evidence" value="ECO:0007669"/>
    <property type="project" value="UniProtKB-UniRule"/>
</dbReference>
<protein>
    <submittedName>
        <fullName evidence="3">Putative ATP-grasp superfamily ATP-dependent carboligase</fullName>
    </submittedName>
</protein>
<dbReference type="GO" id="GO:0016874">
    <property type="term" value="F:ligase activity"/>
    <property type="evidence" value="ECO:0007669"/>
    <property type="project" value="UniProtKB-KW"/>
</dbReference>
<keyword evidence="4" id="KW-1185">Reference proteome</keyword>
<evidence type="ECO:0000259" key="2">
    <source>
        <dbReference type="PROSITE" id="PS50975"/>
    </source>
</evidence>
<evidence type="ECO:0000313" key="3">
    <source>
        <dbReference type="EMBL" id="TCT04718.1"/>
    </source>
</evidence>
<organism evidence="3 4">
    <name type="scientific">Aquabacter spiritensis</name>
    <dbReference type="NCBI Taxonomy" id="933073"/>
    <lineage>
        <taxon>Bacteria</taxon>
        <taxon>Pseudomonadati</taxon>
        <taxon>Pseudomonadota</taxon>
        <taxon>Alphaproteobacteria</taxon>
        <taxon>Hyphomicrobiales</taxon>
        <taxon>Xanthobacteraceae</taxon>
        <taxon>Aquabacter</taxon>
    </lineage>
</organism>
<evidence type="ECO:0000313" key="4">
    <source>
        <dbReference type="Proteomes" id="UP000294664"/>
    </source>
</evidence>
<dbReference type="PROSITE" id="PS50975">
    <property type="entry name" value="ATP_GRASP"/>
    <property type="match status" value="1"/>
</dbReference>